<sequence length="266" mass="28624">MIDRARLESIVREAGRIALAGWPGDGHALDHWEKDPGSPVSAIDLAVDSYLKKELGALLPSAGWLSEETVDAPERTLGDLAWLVDPIDGTRDFIAGRTGWAVSVALVNTRRPLLGYLYAPARRRDEGGEFWHAEAGQGSWRNGTRLRASARTALSGARVPAVRLPIADADLVMVDQPNSIALRMAMVAAGEADLLATLRWGFEWDIAAAALIAREAGAAVTDAFGQPLNYNKHDPRAFGVLATSPAIHPQAVARLRDRALAYVGRP</sequence>
<evidence type="ECO:0000313" key="6">
    <source>
        <dbReference type="Proteomes" id="UP000648075"/>
    </source>
</evidence>
<dbReference type="AlphaFoldDB" id="A0A918P903"/>
<dbReference type="SUPFAM" id="SSF56655">
    <property type="entry name" value="Carbohydrate phosphatase"/>
    <property type="match status" value="1"/>
</dbReference>
<comment type="caution">
    <text evidence="5">The sequence shown here is derived from an EMBL/GenBank/DDBJ whole genome shotgun (WGS) entry which is preliminary data.</text>
</comment>
<keyword evidence="2 4" id="KW-0479">Metal-binding</keyword>
<evidence type="ECO:0000313" key="5">
    <source>
        <dbReference type="EMBL" id="GGY89858.1"/>
    </source>
</evidence>
<dbReference type="RefSeq" id="WP_189619083.1">
    <property type="nucleotide sequence ID" value="NZ_BMZA01000001.1"/>
</dbReference>
<feature type="binding site" evidence="4">
    <location>
        <position position="88"/>
    </location>
    <ligand>
        <name>Mg(2+)</name>
        <dbReference type="ChEBI" id="CHEBI:18420"/>
        <label>1</label>
        <note>catalytic</note>
    </ligand>
</feature>
<feature type="binding site" evidence="4">
    <location>
        <position position="205"/>
    </location>
    <ligand>
        <name>Mg(2+)</name>
        <dbReference type="ChEBI" id="CHEBI:18420"/>
        <label>1</label>
        <note>catalytic</note>
    </ligand>
</feature>
<dbReference type="CDD" id="cd01638">
    <property type="entry name" value="CysQ"/>
    <property type="match status" value="1"/>
</dbReference>
<evidence type="ECO:0000256" key="2">
    <source>
        <dbReference type="ARBA" id="ARBA00022723"/>
    </source>
</evidence>
<dbReference type="Gene3D" id="3.40.190.80">
    <property type="match status" value="1"/>
</dbReference>
<dbReference type="GO" id="GO:0007165">
    <property type="term" value="P:signal transduction"/>
    <property type="evidence" value="ECO:0007669"/>
    <property type="project" value="TreeGrafter"/>
</dbReference>
<dbReference type="InterPro" id="IPR020550">
    <property type="entry name" value="Inositol_monophosphatase_CS"/>
</dbReference>
<reference evidence="5" key="1">
    <citation type="journal article" date="2014" name="Int. J. Syst. Evol. Microbiol.">
        <title>Complete genome sequence of Corynebacterium casei LMG S-19264T (=DSM 44701T), isolated from a smear-ripened cheese.</title>
        <authorList>
            <consortium name="US DOE Joint Genome Institute (JGI-PGF)"/>
            <person name="Walter F."/>
            <person name="Albersmeier A."/>
            <person name="Kalinowski J."/>
            <person name="Ruckert C."/>
        </authorList>
    </citation>
    <scope>NUCLEOTIDE SEQUENCE</scope>
    <source>
        <strain evidence="5">KCTC 32255</strain>
    </source>
</reference>
<comment type="cofactor">
    <cofactor evidence="4">
        <name>Mg(2+)</name>
        <dbReference type="ChEBI" id="CHEBI:18420"/>
    </cofactor>
</comment>
<keyword evidence="6" id="KW-1185">Reference proteome</keyword>
<dbReference type="GO" id="GO:0006020">
    <property type="term" value="P:inositol metabolic process"/>
    <property type="evidence" value="ECO:0007669"/>
    <property type="project" value="TreeGrafter"/>
</dbReference>
<dbReference type="InterPro" id="IPR000760">
    <property type="entry name" value="Inositol_monophosphatase-like"/>
</dbReference>
<dbReference type="EMBL" id="BMZA01000001">
    <property type="protein sequence ID" value="GGY89858.1"/>
    <property type="molecule type" value="Genomic_DNA"/>
</dbReference>
<comment type="similarity">
    <text evidence="1">Belongs to the inositol monophosphatase superfamily.</text>
</comment>
<accession>A0A918P903</accession>
<dbReference type="GO" id="GO:0008934">
    <property type="term" value="F:inositol monophosphate 1-phosphatase activity"/>
    <property type="evidence" value="ECO:0007669"/>
    <property type="project" value="TreeGrafter"/>
</dbReference>
<feature type="binding site" evidence="4">
    <location>
        <position position="85"/>
    </location>
    <ligand>
        <name>Mg(2+)</name>
        <dbReference type="ChEBI" id="CHEBI:18420"/>
        <label>1</label>
        <note>catalytic</note>
    </ligand>
</feature>
<proteinExistence type="inferred from homology"/>
<reference evidence="5" key="2">
    <citation type="submission" date="2020-09" db="EMBL/GenBank/DDBJ databases">
        <authorList>
            <person name="Sun Q."/>
            <person name="Kim S."/>
        </authorList>
    </citation>
    <scope>NUCLEOTIDE SEQUENCE</scope>
    <source>
        <strain evidence="5">KCTC 32255</strain>
    </source>
</reference>
<feature type="binding site" evidence="4">
    <location>
        <position position="87"/>
    </location>
    <ligand>
        <name>Mg(2+)</name>
        <dbReference type="ChEBI" id="CHEBI:18420"/>
        <label>1</label>
        <note>catalytic</note>
    </ligand>
</feature>
<dbReference type="GO" id="GO:0046854">
    <property type="term" value="P:phosphatidylinositol phosphate biosynthetic process"/>
    <property type="evidence" value="ECO:0007669"/>
    <property type="project" value="InterPro"/>
</dbReference>
<name>A0A918P903_9SPHN</name>
<dbReference type="Pfam" id="PF00459">
    <property type="entry name" value="Inositol_P"/>
    <property type="match status" value="1"/>
</dbReference>
<dbReference type="PANTHER" id="PTHR20854:SF4">
    <property type="entry name" value="INOSITOL-1-MONOPHOSPHATASE-RELATED"/>
    <property type="match status" value="1"/>
</dbReference>
<dbReference type="PRINTS" id="PR00377">
    <property type="entry name" value="IMPHPHTASES"/>
</dbReference>
<dbReference type="PANTHER" id="PTHR20854">
    <property type="entry name" value="INOSITOL MONOPHOSPHATASE"/>
    <property type="match status" value="1"/>
</dbReference>
<dbReference type="Gene3D" id="3.30.540.10">
    <property type="entry name" value="Fructose-1,6-Bisphosphatase, subunit A, domain 1"/>
    <property type="match status" value="1"/>
</dbReference>
<feature type="binding site" evidence="4">
    <location>
        <position position="67"/>
    </location>
    <ligand>
        <name>Mg(2+)</name>
        <dbReference type="ChEBI" id="CHEBI:18420"/>
        <label>1</label>
        <note>catalytic</note>
    </ligand>
</feature>
<keyword evidence="3 4" id="KW-0460">Magnesium</keyword>
<protein>
    <submittedName>
        <fullName evidence="5">3'(2'),5'-bisphosphate nucleotidase CysQ</fullName>
    </submittedName>
</protein>
<dbReference type="GO" id="GO:0046872">
    <property type="term" value="F:metal ion binding"/>
    <property type="evidence" value="ECO:0007669"/>
    <property type="project" value="UniProtKB-KW"/>
</dbReference>
<dbReference type="PROSITE" id="PS00630">
    <property type="entry name" value="IMP_2"/>
    <property type="match status" value="1"/>
</dbReference>
<gene>
    <name evidence="5" type="ORF">GCM10011614_00420</name>
</gene>
<evidence type="ECO:0000256" key="3">
    <source>
        <dbReference type="ARBA" id="ARBA00022842"/>
    </source>
</evidence>
<evidence type="ECO:0000256" key="4">
    <source>
        <dbReference type="PIRSR" id="PIRSR600760-2"/>
    </source>
</evidence>
<organism evidence="5 6">
    <name type="scientific">Novosphingobium colocasiae</name>
    <dbReference type="NCBI Taxonomy" id="1256513"/>
    <lineage>
        <taxon>Bacteria</taxon>
        <taxon>Pseudomonadati</taxon>
        <taxon>Pseudomonadota</taxon>
        <taxon>Alphaproteobacteria</taxon>
        <taxon>Sphingomonadales</taxon>
        <taxon>Sphingomonadaceae</taxon>
        <taxon>Novosphingobium</taxon>
    </lineage>
</organism>
<evidence type="ECO:0000256" key="1">
    <source>
        <dbReference type="ARBA" id="ARBA00009759"/>
    </source>
</evidence>
<dbReference type="Proteomes" id="UP000648075">
    <property type="component" value="Unassembled WGS sequence"/>
</dbReference>